<accession>A0A1A6C518</accession>
<dbReference type="Gene3D" id="3.30.70.120">
    <property type="match status" value="1"/>
</dbReference>
<comment type="similarity">
    <text evidence="1">Belongs to the CutA family.</text>
</comment>
<dbReference type="Proteomes" id="UP000029273">
    <property type="component" value="Unassembled WGS sequence"/>
</dbReference>
<evidence type="ECO:0000313" key="3">
    <source>
        <dbReference type="Proteomes" id="UP000029273"/>
    </source>
</evidence>
<keyword evidence="3" id="KW-1185">Reference proteome</keyword>
<gene>
    <name evidence="2" type="ORF">Thpro_021968</name>
</gene>
<dbReference type="InterPro" id="IPR015867">
    <property type="entry name" value="N-reg_PII/ATP_PRibTrfase_C"/>
</dbReference>
<reference evidence="2 3" key="1">
    <citation type="journal article" date="2014" name="Genome Announc.">
        <title>Draft Genome Sequence of the Iron-Oxidizing, Acidophilic, and Halotolerant 'Thiobacillus prosperus' Type Strain DSM 5130.</title>
        <authorList>
            <person name="Ossandon F.J."/>
            <person name="Cardenas J.P."/>
            <person name="Corbett M."/>
            <person name="Quatrini R."/>
            <person name="Holmes D.S."/>
            <person name="Watkin E."/>
        </authorList>
    </citation>
    <scope>NUCLEOTIDE SEQUENCE [LARGE SCALE GENOMIC DNA]</scope>
    <source>
        <strain evidence="2 3">DSM 5130</strain>
    </source>
</reference>
<evidence type="ECO:0000256" key="1">
    <source>
        <dbReference type="ARBA" id="ARBA00010169"/>
    </source>
</evidence>
<dbReference type="Pfam" id="PF03091">
    <property type="entry name" value="CutA1"/>
    <property type="match status" value="1"/>
</dbReference>
<protein>
    <submittedName>
        <fullName evidence="2">Divalent-cation tolerance protein CutA</fullName>
    </submittedName>
</protein>
<evidence type="ECO:0000313" key="2">
    <source>
        <dbReference type="EMBL" id="OBS09640.1"/>
    </source>
</evidence>
<dbReference type="InterPro" id="IPR011322">
    <property type="entry name" value="N-reg_PII-like_a/b"/>
</dbReference>
<dbReference type="GO" id="GO:0005507">
    <property type="term" value="F:copper ion binding"/>
    <property type="evidence" value="ECO:0007669"/>
    <property type="project" value="TreeGrafter"/>
</dbReference>
<dbReference type="EMBL" id="JQSG02000003">
    <property type="protein sequence ID" value="OBS09640.1"/>
    <property type="molecule type" value="Genomic_DNA"/>
</dbReference>
<dbReference type="SUPFAM" id="SSF54913">
    <property type="entry name" value="GlnB-like"/>
    <property type="match status" value="1"/>
</dbReference>
<name>A0A1A6C518_9GAMM</name>
<dbReference type="PANTHER" id="PTHR23419">
    <property type="entry name" value="DIVALENT CATION TOLERANCE CUTA-RELATED"/>
    <property type="match status" value="1"/>
</dbReference>
<dbReference type="RefSeq" id="WP_038092529.1">
    <property type="nucleotide sequence ID" value="NZ_JQSG02000003.1"/>
</dbReference>
<dbReference type="GO" id="GO:0010038">
    <property type="term" value="P:response to metal ion"/>
    <property type="evidence" value="ECO:0007669"/>
    <property type="project" value="InterPro"/>
</dbReference>
<dbReference type="PANTHER" id="PTHR23419:SF8">
    <property type="entry name" value="FI09726P"/>
    <property type="match status" value="1"/>
</dbReference>
<sequence length="105" mass="11745">MNDPLLVLTTYPDQEGAERLAAELVRARLAACVNVLPAVRSFYLWEGRENSGTEHQLFIKTRDALYPQVESAILDAHPYELPEIIATTISRGLPGYLNWIESSTS</sequence>
<comment type="caution">
    <text evidence="2">The sequence shown here is derived from an EMBL/GenBank/DDBJ whole genome shotgun (WGS) entry which is preliminary data.</text>
</comment>
<dbReference type="OrthoDB" id="37622at2"/>
<organism evidence="2 3">
    <name type="scientific">Acidihalobacter prosperus</name>
    <dbReference type="NCBI Taxonomy" id="160660"/>
    <lineage>
        <taxon>Bacteria</taxon>
        <taxon>Pseudomonadati</taxon>
        <taxon>Pseudomonadota</taxon>
        <taxon>Gammaproteobacteria</taxon>
        <taxon>Chromatiales</taxon>
        <taxon>Ectothiorhodospiraceae</taxon>
        <taxon>Acidihalobacter</taxon>
    </lineage>
</organism>
<dbReference type="InterPro" id="IPR004323">
    <property type="entry name" value="Ion_tolerance_CutA"/>
</dbReference>
<dbReference type="AlphaFoldDB" id="A0A1A6C518"/>
<proteinExistence type="inferred from homology"/>